<comment type="function">
    <text evidence="10">Forms passive diffusion pores that allow small molecular weight hydrophilic materials across the outer membrane.</text>
</comment>
<keyword evidence="2 10" id="KW-0813">Transport</keyword>
<organism evidence="11 12">
    <name type="scientific">Bartonella apis</name>
    <dbReference type="NCBI Taxonomy" id="1686310"/>
    <lineage>
        <taxon>Bacteria</taxon>
        <taxon>Pseudomonadati</taxon>
        <taxon>Pseudomonadota</taxon>
        <taxon>Alphaproteobacteria</taxon>
        <taxon>Hyphomicrobiales</taxon>
        <taxon>Bartonellaceae</taxon>
        <taxon>Bartonella</taxon>
    </lineage>
</organism>
<dbReference type="GO" id="GO:0006811">
    <property type="term" value="P:monoatomic ion transport"/>
    <property type="evidence" value="ECO:0007669"/>
    <property type="project" value="UniProtKB-KW"/>
</dbReference>
<keyword evidence="5" id="KW-0732">Signal</keyword>
<dbReference type="EMBL" id="LXYT01000001">
    <property type="protein sequence ID" value="OLY44171.1"/>
    <property type="molecule type" value="Genomic_DNA"/>
</dbReference>
<dbReference type="OrthoDB" id="7801681at2"/>
<keyword evidence="9 10" id="KW-0998">Cell outer membrane</keyword>
<dbReference type="InterPro" id="IPR003684">
    <property type="entry name" value="Porin_alphabac"/>
</dbReference>
<keyword evidence="6 10" id="KW-0406">Ion transport</keyword>
<dbReference type="Pfam" id="PF02530">
    <property type="entry name" value="Porin_2"/>
    <property type="match status" value="1"/>
</dbReference>
<dbReference type="AlphaFoldDB" id="A0A1R0FB01"/>
<comment type="domain">
    <text evidence="10">Consists of 16-stranded beta-barrel sheets, with large surface-exposed loops, that form a transmembrane pore at the center of each barrel. The pore is partially ocluded by a peptide loop that folds into the pore lumen.</text>
</comment>
<evidence type="ECO:0000256" key="2">
    <source>
        <dbReference type="ARBA" id="ARBA00022448"/>
    </source>
</evidence>
<dbReference type="Proteomes" id="UP000187344">
    <property type="component" value="Unassembled WGS sequence"/>
</dbReference>
<keyword evidence="8 10" id="KW-0472">Membrane</keyword>
<dbReference type="GO" id="GO:0046930">
    <property type="term" value="C:pore complex"/>
    <property type="evidence" value="ECO:0007669"/>
    <property type="project" value="UniProtKB-KW"/>
</dbReference>
<keyword evidence="3 10" id="KW-1134">Transmembrane beta strand</keyword>
<dbReference type="GO" id="GO:0009279">
    <property type="term" value="C:cell outer membrane"/>
    <property type="evidence" value="ECO:0007669"/>
    <property type="project" value="UniProtKB-SubCell"/>
</dbReference>
<evidence type="ECO:0000256" key="7">
    <source>
        <dbReference type="ARBA" id="ARBA00023114"/>
    </source>
</evidence>
<evidence type="ECO:0000256" key="5">
    <source>
        <dbReference type="ARBA" id="ARBA00022729"/>
    </source>
</evidence>
<dbReference type="GeneID" id="92991202"/>
<evidence type="ECO:0000256" key="6">
    <source>
        <dbReference type="ARBA" id="ARBA00023065"/>
    </source>
</evidence>
<comment type="subcellular location">
    <subcellularLocation>
        <location evidence="10">Cell outer membrane</location>
        <topology evidence="10">Multi-pass membrane protein</topology>
    </subcellularLocation>
</comment>
<evidence type="ECO:0000256" key="3">
    <source>
        <dbReference type="ARBA" id="ARBA00022452"/>
    </source>
</evidence>
<accession>A0A1R0FB01</accession>
<proteinExistence type="inferred from homology"/>
<evidence type="ECO:0000256" key="8">
    <source>
        <dbReference type="ARBA" id="ARBA00023136"/>
    </source>
</evidence>
<evidence type="ECO:0000256" key="4">
    <source>
        <dbReference type="ARBA" id="ARBA00022692"/>
    </source>
</evidence>
<gene>
    <name evidence="11" type="ORF">PEB0149_016380</name>
</gene>
<evidence type="ECO:0000313" key="11">
    <source>
        <dbReference type="EMBL" id="OLY44171.1"/>
    </source>
</evidence>
<dbReference type="SUPFAM" id="SSF56935">
    <property type="entry name" value="Porins"/>
    <property type="match status" value="1"/>
</dbReference>
<dbReference type="RefSeq" id="WP_075869326.1">
    <property type="nucleotide sequence ID" value="NZ_CALYQA010000002.1"/>
</dbReference>
<dbReference type="GO" id="GO:0015288">
    <property type="term" value="F:porin activity"/>
    <property type="evidence" value="ECO:0007669"/>
    <property type="project" value="UniProtKB-KW"/>
</dbReference>
<comment type="similarity">
    <text evidence="1 10">Belongs to the alphaproteobacteria porin family.</text>
</comment>
<protein>
    <recommendedName>
        <fullName evidence="10">Porin</fullName>
    </recommendedName>
</protein>
<keyword evidence="12" id="KW-1185">Reference proteome</keyword>
<evidence type="ECO:0000256" key="9">
    <source>
        <dbReference type="ARBA" id="ARBA00023237"/>
    </source>
</evidence>
<sequence length="374" mass="41338">MKKIFQVLLVTSATIGIETTVAKAADVALPEAEPVEYVRVCDAYGEGYFYIPGTDTCLKLGGFVYAQAKGGDDVYARSRKDRDMKTWRDEVRAHLLVATASETELGTLKTHIELRSDFDDGSDASSSELRFGYIDLGGLHIGVDESALNTFFDYYGNFINDDVVLGGAYRTNMIQYQHSFANGLTALVSIEQGGDEDTDFNGTIKDYTPDVIAGLKFEQGWGSITGAGAYDAVNEAWIGKAKVNLKITDAFNLWVMGAYKDLKDTYYDDIEDKDSIIRDGHRGIRAVDSFYGTWGGKWVGWLGASYKFTPKTTGNLQLTYEGVGNTYTAANVAYEMLPGLTVMPEVNYRKWNDVHSDLHDQDAIGGAIRIQRDF</sequence>
<keyword evidence="7 10" id="KW-0626">Porin</keyword>
<comment type="caution">
    <text evidence="11">The sequence shown here is derived from an EMBL/GenBank/DDBJ whole genome shotgun (WGS) entry which is preliminary data.</text>
</comment>
<keyword evidence="4 10" id="KW-0812">Transmembrane</keyword>
<evidence type="ECO:0000313" key="12">
    <source>
        <dbReference type="Proteomes" id="UP000187344"/>
    </source>
</evidence>
<evidence type="ECO:0000256" key="1">
    <source>
        <dbReference type="ARBA" id="ARBA00009521"/>
    </source>
</evidence>
<evidence type="ECO:0000256" key="10">
    <source>
        <dbReference type="RuleBase" id="RU364005"/>
    </source>
</evidence>
<reference evidence="11 12" key="1">
    <citation type="submission" date="2016-12" db="EMBL/GenBank/DDBJ databases">
        <title>Comparative genomics of Bartonella apis.</title>
        <authorList>
            <person name="Engel P."/>
        </authorList>
    </citation>
    <scope>NUCLEOTIDE SEQUENCE [LARGE SCALE GENOMIC DNA]</scope>
    <source>
        <strain evidence="11 12">PEB0149</strain>
    </source>
</reference>
<name>A0A1R0FB01_9HYPH</name>